<protein>
    <recommendedName>
        <fullName evidence="1">N-acetyltransferase domain-containing protein</fullName>
    </recommendedName>
</protein>
<sequence>MPSSTTDESAPAATAPLKFQSRPKVTVDLIAWDPDSPEHVERMFQQRIACGWKSDYVEKWRGLQREGKMAIQWVVLSKDDPSASTKLSQHLTKYPLEATPIHDTALTLGAKPRQPSNHPFVPIGHISLDSESPNPDQADASKGMYCITTFYISRAIQSGGLGSAAMDRVESEAVNEPLNARVLSLDTLANSSLDRKEMWRDMGFEEPSFSNQDWYERRGYKPWKFVDGHIQQEVNGKIWPLDAVFMKKTVA</sequence>
<gene>
    <name evidence="2" type="ORF">IFR04_001828</name>
</gene>
<keyword evidence="3" id="KW-1185">Reference proteome</keyword>
<evidence type="ECO:0000313" key="2">
    <source>
        <dbReference type="EMBL" id="KAG4425058.1"/>
    </source>
</evidence>
<dbReference type="OrthoDB" id="2326446at2759"/>
<dbReference type="InterPro" id="IPR016181">
    <property type="entry name" value="Acyl_CoA_acyltransferase"/>
</dbReference>
<accession>A0A8H7WI14</accession>
<comment type="caution">
    <text evidence="2">The sequence shown here is derived from an EMBL/GenBank/DDBJ whole genome shotgun (WGS) entry which is preliminary data.</text>
</comment>
<dbReference type="EMBL" id="JAFJYH010000014">
    <property type="protein sequence ID" value="KAG4425058.1"/>
    <property type="molecule type" value="Genomic_DNA"/>
</dbReference>
<dbReference type="InterPro" id="IPR000182">
    <property type="entry name" value="GNAT_dom"/>
</dbReference>
<feature type="domain" description="N-acetyltransferase" evidence="1">
    <location>
        <begin position="122"/>
        <end position="204"/>
    </location>
</feature>
<dbReference type="AlphaFoldDB" id="A0A8H7WI14"/>
<organism evidence="2 3">
    <name type="scientific">Cadophora malorum</name>
    <dbReference type="NCBI Taxonomy" id="108018"/>
    <lineage>
        <taxon>Eukaryota</taxon>
        <taxon>Fungi</taxon>
        <taxon>Dikarya</taxon>
        <taxon>Ascomycota</taxon>
        <taxon>Pezizomycotina</taxon>
        <taxon>Leotiomycetes</taxon>
        <taxon>Helotiales</taxon>
        <taxon>Ploettnerulaceae</taxon>
        <taxon>Cadophora</taxon>
    </lineage>
</organism>
<dbReference type="GO" id="GO:0016747">
    <property type="term" value="F:acyltransferase activity, transferring groups other than amino-acyl groups"/>
    <property type="evidence" value="ECO:0007669"/>
    <property type="project" value="InterPro"/>
</dbReference>
<dbReference type="Gene3D" id="3.40.630.30">
    <property type="match status" value="1"/>
</dbReference>
<evidence type="ECO:0000313" key="3">
    <source>
        <dbReference type="Proteomes" id="UP000664132"/>
    </source>
</evidence>
<dbReference type="Proteomes" id="UP000664132">
    <property type="component" value="Unassembled WGS sequence"/>
</dbReference>
<proteinExistence type="predicted"/>
<dbReference type="Pfam" id="PF00583">
    <property type="entry name" value="Acetyltransf_1"/>
    <property type="match status" value="1"/>
</dbReference>
<evidence type="ECO:0000259" key="1">
    <source>
        <dbReference type="Pfam" id="PF00583"/>
    </source>
</evidence>
<name>A0A8H7WI14_9HELO</name>
<reference evidence="2" key="1">
    <citation type="submission" date="2021-02" db="EMBL/GenBank/DDBJ databases">
        <title>Genome sequence Cadophora malorum strain M34.</title>
        <authorList>
            <person name="Stefanovic E."/>
            <person name="Vu D."/>
            <person name="Scully C."/>
            <person name="Dijksterhuis J."/>
            <person name="Roader J."/>
            <person name="Houbraken J."/>
        </authorList>
    </citation>
    <scope>NUCLEOTIDE SEQUENCE</scope>
    <source>
        <strain evidence="2">M34</strain>
    </source>
</reference>
<dbReference type="SUPFAM" id="SSF55729">
    <property type="entry name" value="Acyl-CoA N-acyltransferases (Nat)"/>
    <property type="match status" value="1"/>
</dbReference>